<dbReference type="InterPro" id="IPR029439">
    <property type="entry name" value="Wzt_C"/>
</dbReference>
<keyword evidence="3" id="KW-0547">Nucleotide-binding</keyword>
<comment type="caution">
    <text evidence="6">The sequence shown here is derived from an EMBL/GenBank/DDBJ whole genome shotgun (WGS) entry which is preliminary data.</text>
</comment>
<evidence type="ECO:0000256" key="1">
    <source>
        <dbReference type="ARBA" id="ARBA00005417"/>
    </source>
</evidence>
<dbReference type="InterPro" id="IPR050683">
    <property type="entry name" value="Bact_Polysacc_Export_ATP-bd"/>
</dbReference>
<feature type="domain" description="ABC transporter" evidence="5">
    <location>
        <begin position="35"/>
        <end position="256"/>
    </location>
</feature>
<dbReference type="GO" id="GO:0005524">
    <property type="term" value="F:ATP binding"/>
    <property type="evidence" value="ECO:0007669"/>
    <property type="project" value="UniProtKB-KW"/>
</dbReference>
<evidence type="ECO:0000256" key="3">
    <source>
        <dbReference type="ARBA" id="ARBA00022741"/>
    </source>
</evidence>
<dbReference type="InterPro" id="IPR027417">
    <property type="entry name" value="P-loop_NTPase"/>
</dbReference>
<proteinExistence type="inferred from homology"/>
<name>A0A5B0DXA3_9HYPH</name>
<dbReference type="Pfam" id="PF00005">
    <property type="entry name" value="ABC_tran"/>
    <property type="match status" value="1"/>
</dbReference>
<dbReference type="Gene3D" id="2.70.50.60">
    <property type="entry name" value="abc- transporter (atp binding component) like domain"/>
    <property type="match status" value="1"/>
</dbReference>
<dbReference type="Gene3D" id="3.40.50.300">
    <property type="entry name" value="P-loop containing nucleotide triphosphate hydrolases"/>
    <property type="match status" value="1"/>
</dbReference>
<organism evidence="6 7">
    <name type="scientific">Aureimonas fodinaquatilis</name>
    <dbReference type="NCBI Taxonomy" id="2565783"/>
    <lineage>
        <taxon>Bacteria</taxon>
        <taxon>Pseudomonadati</taxon>
        <taxon>Pseudomonadota</taxon>
        <taxon>Alphaproteobacteria</taxon>
        <taxon>Hyphomicrobiales</taxon>
        <taxon>Aurantimonadaceae</taxon>
        <taxon>Aureimonas</taxon>
    </lineage>
</organism>
<dbReference type="PANTHER" id="PTHR46743">
    <property type="entry name" value="TEICHOIC ACIDS EXPORT ATP-BINDING PROTEIN TAGH"/>
    <property type="match status" value="1"/>
</dbReference>
<dbReference type="SMART" id="SM00382">
    <property type="entry name" value="AAA"/>
    <property type="match status" value="1"/>
</dbReference>
<keyword evidence="7" id="KW-1185">Reference proteome</keyword>
<dbReference type="PROSITE" id="PS50893">
    <property type="entry name" value="ABC_TRANSPORTER_2"/>
    <property type="match status" value="1"/>
</dbReference>
<dbReference type="OrthoDB" id="9778870at2"/>
<evidence type="ECO:0000313" key="7">
    <source>
        <dbReference type="Proteomes" id="UP000324738"/>
    </source>
</evidence>
<dbReference type="GO" id="GO:0016020">
    <property type="term" value="C:membrane"/>
    <property type="evidence" value="ECO:0007669"/>
    <property type="project" value="InterPro"/>
</dbReference>
<dbReference type="GO" id="GO:0016887">
    <property type="term" value="F:ATP hydrolysis activity"/>
    <property type="evidence" value="ECO:0007669"/>
    <property type="project" value="InterPro"/>
</dbReference>
<dbReference type="PANTHER" id="PTHR46743:SF2">
    <property type="entry name" value="TEICHOIC ACIDS EXPORT ATP-BINDING PROTEIN TAGH"/>
    <property type="match status" value="1"/>
</dbReference>
<evidence type="ECO:0000256" key="4">
    <source>
        <dbReference type="ARBA" id="ARBA00022840"/>
    </source>
</evidence>
<keyword evidence="4 6" id="KW-0067">ATP-binding</keyword>
<dbReference type="InterPro" id="IPR015860">
    <property type="entry name" value="ABC_transpr_TagH-like"/>
</dbReference>
<comment type="similarity">
    <text evidence="1">Belongs to the ABC transporter superfamily.</text>
</comment>
<evidence type="ECO:0000259" key="5">
    <source>
        <dbReference type="PROSITE" id="PS50893"/>
    </source>
</evidence>
<dbReference type="Pfam" id="PF14524">
    <property type="entry name" value="Wzt_C"/>
    <property type="match status" value="1"/>
</dbReference>
<dbReference type="CDD" id="cd10147">
    <property type="entry name" value="Wzt_C-like"/>
    <property type="match status" value="1"/>
</dbReference>
<gene>
    <name evidence="6" type="ORF">FPY71_07680</name>
</gene>
<evidence type="ECO:0000313" key="6">
    <source>
        <dbReference type="EMBL" id="KAA0970391.1"/>
    </source>
</evidence>
<sequence length="436" mass="48048">MLSEPAISVSHVSKAYNIYAAPHDRLKQMIVPRLRRAAGLAPKSYFRQFEALHDISFEVARGETVGIVGRNGSGKSTILQIICGTLRPSSGQVVRNGRIAALLELGAGFNPEFTGRDNAALNAAILGLDPDEIGRLMPRIEEFADVGEFFDRPMLTYSTGMYVRVAFAVQALIEPEILIVDEALAVGDAQFQAKCHDRIRKLRDAGTSILFVSHDVSAVRTLCDRAIWIDAGRVRMNGSIQTVTSEYIQRLFEGAEQPLPETGDGEPEIAIELEEVELSTEPAAPVPLNHWGSHCGIVKRVEALNALGRRARVFRDREDITLAIELDLPEDVARETLAIAFSIKTLSGLDLIVGSTWHDGHVSFRGTGSRVTVRFTFQNMLNTSEYLVAVAVEDKTNVHPAYYEHIEGVLYLRTDMSDRHFGIIAPNISKSIENIA</sequence>
<dbReference type="EMBL" id="VTWH01000002">
    <property type="protein sequence ID" value="KAA0970391.1"/>
    <property type="molecule type" value="Genomic_DNA"/>
</dbReference>
<reference evidence="6 7" key="1">
    <citation type="submission" date="2019-08" db="EMBL/GenBank/DDBJ databases">
        <title>Aureimonas fodiniaquatilis sp. nov., isolated from a coal mine wastewater.</title>
        <authorList>
            <person name="Kim W."/>
        </authorList>
    </citation>
    <scope>NUCLEOTIDE SEQUENCE [LARGE SCALE GENOMIC DNA]</scope>
    <source>
        <strain evidence="6 7">CAU 1482</strain>
    </source>
</reference>
<dbReference type="SUPFAM" id="SSF52540">
    <property type="entry name" value="P-loop containing nucleoside triphosphate hydrolases"/>
    <property type="match status" value="1"/>
</dbReference>
<dbReference type="AlphaFoldDB" id="A0A5B0DXA3"/>
<evidence type="ECO:0000256" key="2">
    <source>
        <dbReference type="ARBA" id="ARBA00022448"/>
    </source>
</evidence>
<dbReference type="Proteomes" id="UP000324738">
    <property type="component" value="Unassembled WGS sequence"/>
</dbReference>
<dbReference type="RefSeq" id="WP_149299323.1">
    <property type="nucleotide sequence ID" value="NZ_VTWH01000002.1"/>
</dbReference>
<keyword evidence="2" id="KW-0813">Transport</keyword>
<dbReference type="InterPro" id="IPR003439">
    <property type="entry name" value="ABC_transporter-like_ATP-bd"/>
</dbReference>
<dbReference type="InterPro" id="IPR003593">
    <property type="entry name" value="AAA+_ATPase"/>
</dbReference>
<protein>
    <submittedName>
        <fullName evidence="6">ABC transporter ATP-binding protein</fullName>
    </submittedName>
</protein>
<accession>A0A5B0DXA3</accession>
<dbReference type="GO" id="GO:0140359">
    <property type="term" value="F:ABC-type transporter activity"/>
    <property type="evidence" value="ECO:0007669"/>
    <property type="project" value="InterPro"/>
</dbReference>
<dbReference type="CDD" id="cd03220">
    <property type="entry name" value="ABC_KpsT_Wzt"/>
    <property type="match status" value="1"/>
</dbReference>